<gene>
    <name evidence="2" type="ORF">B0T26DRAFT_748895</name>
</gene>
<organism evidence="2 3">
    <name type="scientific">Lasiosphaeria miniovina</name>
    <dbReference type="NCBI Taxonomy" id="1954250"/>
    <lineage>
        <taxon>Eukaryota</taxon>
        <taxon>Fungi</taxon>
        <taxon>Dikarya</taxon>
        <taxon>Ascomycota</taxon>
        <taxon>Pezizomycotina</taxon>
        <taxon>Sordariomycetes</taxon>
        <taxon>Sordariomycetidae</taxon>
        <taxon>Sordariales</taxon>
        <taxon>Lasiosphaeriaceae</taxon>
        <taxon>Lasiosphaeria</taxon>
    </lineage>
</organism>
<dbReference type="InterPro" id="IPR014710">
    <property type="entry name" value="RmlC-like_jellyroll"/>
</dbReference>
<dbReference type="Proteomes" id="UP001172101">
    <property type="component" value="Unassembled WGS sequence"/>
</dbReference>
<dbReference type="AlphaFoldDB" id="A0AA40B6S9"/>
<evidence type="ECO:0000313" key="2">
    <source>
        <dbReference type="EMBL" id="KAK0728727.1"/>
    </source>
</evidence>
<name>A0AA40B6S9_9PEZI</name>
<keyword evidence="3" id="KW-1185">Reference proteome</keyword>
<dbReference type="EMBL" id="JAUIRO010000002">
    <property type="protein sequence ID" value="KAK0728727.1"/>
    <property type="molecule type" value="Genomic_DNA"/>
</dbReference>
<comment type="caution">
    <text evidence="2">The sequence shown here is derived from an EMBL/GenBank/DDBJ whole genome shotgun (WGS) entry which is preliminary data.</text>
</comment>
<accession>A0AA40B6S9</accession>
<dbReference type="InterPro" id="IPR011051">
    <property type="entry name" value="RmlC_Cupin_sf"/>
</dbReference>
<evidence type="ECO:0000259" key="1">
    <source>
        <dbReference type="Pfam" id="PF07883"/>
    </source>
</evidence>
<dbReference type="RefSeq" id="XP_060301582.1">
    <property type="nucleotide sequence ID" value="XM_060445023.1"/>
</dbReference>
<dbReference type="GeneID" id="85328293"/>
<protein>
    <recommendedName>
        <fullName evidence="1">Cupin type-2 domain-containing protein</fullName>
    </recommendedName>
</protein>
<dbReference type="Pfam" id="PF07883">
    <property type="entry name" value="Cupin_2"/>
    <property type="match status" value="1"/>
</dbReference>
<dbReference type="SUPFAM" id="SSF51182">
    <property type="entry name" value="RmlC-like cupins"/>
    <property type="match status" value="1"/>
</dbReference>
<dbReference type="Gene3D" id="2.60.120.10">
    <property type="entry name" value="Jelly Rolls"/>
    <property type="match status" value="1"/>
</dbReference>
<feature type="domain" description="Cupin type-2" evidence="1">
    <location>
        <begin position="46"/>
        <end position="99"/>
    </location>
</feature>
<dbReference type="InterPro" id="IPR052538">
    <property type="entry name" value="Flavonoid_dioxygenase-like"/>
</dbReference>
<dbReference type="PANTHER" id="PTHR43346:SF1">
    <property type="entry name" value="QUERCETIN 2,3-DIOXYGENASE-RELATED"/>
    <property type="match status" value="1"/>
</dbReference>
<dbReference type="PANTHER" id="PTHR43346">
    <property type="entry name" value="LIGAND BINDING DOMAIN PROTEIN, PUTATIVE (AFU_ORTHOLOGUE AFUA_6G14370)-RELATED"/>
    <property type="match status" value="1"/>
</dbReference>
<proteinExistence type="predicted"/>
<reference evidence="2" key="1">
    <citation type="submission" date="2023-06" db="EMBL/GenBank/DDBJ databases">
        <title>Genome-scale phylogeny and comparative genomics of the fungal order Sordariales.</title>
        <authorList>
            <consortium name="Lawrence Berkeley National Laboratory"/>
            <person name="Hensen N."/>
            <person name="Bonometti L."/>
            <person name="Westerberg I."/>
            <person name="Brannstrom I.O."/>
            <person name="Guillou S."/>
            <person name="Cros-Aarteil S."/>
            <person name="Calhoun S."/>
            <person name="Haridas S."/>
            <person name="Kuo A."/>
            <person name="Mondo S."/>
            <person name="Pangilinan J."/>
            <person name="Riley R."/>
            <person name="LaButti K."/>
            <person name="Andreopoulos B."/>
            <person name="Lipzen A."/>
            <person name="Chen C."/>
            <person name="Yanf M."/>
            <person name="Daum C."/>
            <person name="Ng V."/>
            <person name="Clum A."/>
            <person name="Steindorff A."/>
            <person name="Ohm R."/>
            <person name="Martin F."/>
            <person name="Silar P."/>
            <person name="Natvig D."/>
            <person name="Lalanne C."/>
            <person name="Gautier V."/>
            <person name="Ament-velasquez S.L."/>
            <person name="Kruys A."/>
            <person name="Hutchinson M.I."/>
            <person name="Powell A.J."/>
            <person name="Barry K."/>
            <person name="Miller A.N."/>
            <person name="Grigoriev I.V."/>
            <person name="Debuchy R."/>
            <person name="Gladieux P."/>
            <person name="Thoren M.H."/>
            <person name="Johannesson H."/>
        </authorList>
    </citation>
    <scope>NUCLEOTIDE SEQUENCE</scope>
    <source>
        <strain evidence="2">SMH2392-1A</strain>
    </source>
</reference>
<dbReference type="InterPro" id="IPR013096">
    <property type="entry name" value="Cupin_2"/>
</dbReference>
<evidence type="ECO:0000313" key="3">
    <source>
        <dbReference type="Proteomes" id="UP001172101"/>
    </source>
</evidence>
<sequence>MVFQPPINEPPLHKMGYFPNMTMALPSESGEFRRVLWTGRYSQVVIMTVPVGGDIGNEVHTVDQIFTFTSGTSLAQVGSDEQAVKAGDMVIHKATTVHKTK</sequence>